<evidence type="ECO:0000313" key="4">
    <source>
        <dbReference type="Proteomes" id="UP000243534"/>
    </source>
</evidence>
<accession>A0A1E7Z3C8</accession>
<comment type="caution">
    <text evidence="2">The sequence shown here is derived from an EMBL/GenBank/DDBJ whole genome shotgun (WGS) entry which is preliminary data.</text>
</comment>
<keyword evidence="5" id="KW-1185">Reference proteome</keyword>
<evidence type="ECO:0000313" key="3">
    <source>
        <dbReference type="EMBL" id="RAP73063.1"/>
    </source>
</evidence>
<dbReference type="AlphaFoldDB" id="A0A1E7Z3C8"/>
<evidence type="ECO:0000313" key="2">
    <source>
        <dbReference type="EMBL" id="OFC63272.1"/>
    </source>
</evidence>
<sequence>MSNIDKQVVQAVADLKAGYTLGHADVEIIQQMALDAVALLDELEATEKRIAELESENAYIRNRHKELDLLIGKNILVMQAAIIEWQGTGDAKKGLAWIYNTLFGPGELPDEAEKDAQAYFDRKYAPLDEELLNLHRWFWEQSEAERAAVAGKGE</sequence>
<dbReference type="Proteomes" id="UP000244334">
    <property type="component" value="Unassembled WGS sequence"/>
</dbReference>
<gene>
    <name evidence="3" type="ORF">ACZ87_00130</name>
    <name evidence="2" type="ORF">BBW68_06000</name>
</gene>
<evidence type="ECO:0000313" key="5">
    <source>
        <dbReference type="Proteomes" id="UP000244334"/>
    </source>
</evidence>
<feature type="coiled-coil region" evidence="1">
    <location>
        <begin position="29"/>
        <end position="63"/>
    </location>
</feature>
<proteinExistence type="predicted"/>
<dbReference type="OrthoDB" id="7031589at2"/>
<organism evidence="2 4">
    <name type="scientific">Candidatus Erwinia dacicola</name>
    <dbReference type="NCBI Taxonomy" id="252393"/>
    <lineage>
        <taxon>Bacteria</taxon>
        <taxon>Pseudomonadati</taxon>
        <taxon>Pseudomonadota</taxon>
        <taxon>Gammaproteobacteria</taxon>
        <taxon>Enterobacterales</taxon>
        <taxon>Erwiniaceae</taxon>
        <taxon>Erwinia</taxon>
    </lineage>
</organism>
<name>A0A1E7Z3C8_9GAMM</name>
<reference evidence="3 5" key="2">
    <citation type="submission" date="2018-04" db="EMBL/GenBank/DDBJ databases">
        <title>Genomes of the Obligate Erwinia dacicola and Facultative Enterobacter sp. OLF Endosymbionts of the Olive Fruit fly, Bactrocera oleae.</title>
        <authorList>
            <person name="Estes A.M."/>
            <person name="Hearn D.J."/>
            <person name="Agarwal S."/>
            <person name="Pierson E.A."/>
            <person name="Dunning-Hotopp J.C."/>
        </authorList>
    </citation>
    <scope>NUCLEOTIDE SEQUENCE [LARGE SCALE GENOMIC DNA]</scope>
    <source>
        <strain evidence="3 5">Oroville</strain>
    </source>
</reference>
<keyword evidence="1" id="KW-0175">Coiled coil</keyword>
<reference evidence="2 4" key="1">
    <citation type="submission" date="2016-07" db="EMBL/GenBank/DDBJ databases">
        <authorList>
            <person name="Yuval B."/>
        </authorList>
    </citation>
    <scope>NUCLEOTIDE SEQUENCE [LARGE SCALE GENOMIC DNA]</scope>
    <source>
        <strain evidence="2 4">IL</strain>
    </source>
</reference>
<evidence type="ECO:0008006" key="6">
    <source>
        <dbReference type="Google" id="ProtNLM"/>
    </source>
</evidence>
<dbReference type="EMBL" id="LJAM02000005">
    <property type="protein sequence ID" value="RAP73063.1"/>
    <property type="molecule type" value="Genomic_DNA"/>
</dbReference>
<evidence type="ECO:0000256" key="1">
    <source>
        <dbReference type="SAM" id="Coils"/>
    </source>
</evidence>
<dbReference type="RefSeq" id="WP_070133979.1">
    <property type="nucleotide sequence ID" value="NZ_LJAM02000005.1"/>
</dbReference>
<dbReference type="Proteomes" id="UP000243534">
    <property type="component" value="Unassembled WGS sequence"/>
</dbReference>
<protein>
    <recommendedName>
        <fullName evidence="6">Ead/Ea22-like family protein</fullName>
    </recommendedName>
</protein>
<dbReference type="EMBL" id="MAYS01000108">
    <property type="protein sequence ID" value="OFC63272.1"/>
    <property type="molecule type" value="Genomic_DNA"/>
</dbReference>